<feature type="domain" description="Alpha-carbonic anhydrase" evidence="9">
    <location>
        <begin position="19"/>
        <end position="279"/>
    </location>
</feature>
<evidence type="ECO:0000256" key="2">
    <source>
        <dbReference type="ARBA" id="ARBA00010718"/>
    </source>
</evidence>
<organism evidence="10 11">
    <name type="scientific">Plectus sambesii</name>
    <dbReference type="NCBI Taxonomy" id="2011161"/>
    <lineage>
        <taxon>Eukaryota</taxon>
        <taxon>Metazoa</taxon>
        <taxon>Ecdysozoa</taxon>
        <taxon>Nematoda</taxon>
        <taxon>Chromadorea</taxon>
        <taxon>Plectida</taxon>
        <taxon>Plectina</taxon>
        <taxon>Plectoidea</taxon>
        <taxon>Plectidae</taxon>
        <taxon>Plectus</taxon>
    </lineage>
</organism>
<dbReference type="InterPro" id="IPR036398">
    <property type="entry name" value="CA_dom_sf"/>
</dbReference>
<dbReference type="WBParaSite" id="PSAMB.scaffold511size73861.g6790.t1">
    <property type="protein sequence ID" value="PSAMB.scaffold511size73861.g6790.t1"/>
    <property type="gene ID" value="PSAMB.scaffold511size73861.g6790"/>
</dbReference>
<evidence type="ECO:0000313" key="10">
    <source>
        <dbReference type="Proteomes" id="UP000887566"/>
    </source>
</evidence>
<reference evidence="11" key="1">
    <citation type="submission" date="2022-11" db="UniProtKB">
        <authorList>
            <consortium name="WormBaseParasite"/>
        </authorList>
    </citation>
    <scope>IDENTIFICATION</scope>
</reference>
<dbReference type="PANTHER" id="PTHR18952">
    <property type="entry name" value="CARBONIC ANHYDRASE"/>
    <property type="match status" value="1"/>
</dbReference>
<comment type="cofactor">
    <cofactor evidence="1 8">
        <name>Zn(2+)</name>
        <dbReference type="ChEBI" id="CHEBI:29105"/>
    </cofactor>
</comment>
<evidence type="ECO:0000256" key="1">
    <source>
        <dbReference type="ARBA" id="ARBA00001947"/>
    </source>
</evidence>
<protein>
    <recommendedName>
        <fullName evidence="3 8">Carbonic anhydrase</fullName>
        <ecNumber evidence="3 8">4.2.1.1</ecNumber>
    </recommendedName>
</protein>
<comment type="function">
    <text evidence="8">Reversible hydration of carbon dioxide.</text>
</comment>
<dbReference type="CDD" id="cd00326">
    <property type="entry name" value="alpha_CA"/>
    <property type="match status" value="1"/>
</dbReference>
<dbReference type="Proteomes" id="UP000887566">
    <property type="component" value="Unplaced"/>
</dbReference>
<name>A0A914WSN6_9BILA</name>
<sequence length="281" mass="31720">MLVLHIDQTDASTATGHDTHWGYTQEDGPNSDNPYWQGICQSGKRQSPINIHPFRVFKNDSLGSLIFSGYHQLGPVTITNNGHSLTATGFDKWGDGSLTPYITCGGLSGKYNLVNFHLHWGENDMLGSEHQLNFFRFPLEAHFVHQRADLDATQALLEPDGLAVVAVWYILDNFNPAPLKRLDDAYDSIDPFNSTVTLFDVMLSDMVPISTAAFYRYSGSLTTPGCEEAVVWSIMSHPMTIADYQLKKLREHNSELNRKLTRNYRNLQELHGRIVSRNGWF</sequence>
<dbReference type="InterPro" id="IPR001148">
    <property type="entry name" value="CA_dom"/>
</dbReference>
<dbReference type="SUPFAM" id="SSF51069">
    <property type="entry name" value="Carbonic anhydrase"/>
    <property type="match status" value="1"/>
</dbReference>
<dbReference type="GO" id="GO:0008270">
    <property type="term" value="F:zinc ion binding"/>
    <property type="evidence" value="ECO:0007669"/>
    <property type="project" value="UniProtKB-UniRule"/>
</dbReference>
<accession>A0A914WSN6</accession>
<dbReference type="Pfam" id="PF00194">
    <property type="entry name" value="Carb_anhydrase"/>
    <property type="match status" value="1"/>
</dbReference>
<evidence type="ECO:0000256" key="6">
    <source>
        <dbReference type="ARBA" id="ARBA00023239"/>
    </source>
</evidence>
<keyword evidence="4 8" id="KW-0479">Metal-binding</keyword>
<evidence type="ECO:0000256" key="3">
    <source>
        <dbReference type="ARBA" id="ARBA00012925"/>
    </source>
</evidence>
<dbReference type="PROSITE" id="PS51144">
    <property type="entry name" value="ALPHA_CA_2"/>
    <property type="match status" value="1"/>
</dbReference>
<evidence type="ECO:0000256" key="8">
    <source>
        <dbReference type="RuleBase" id="RU367011"/>
    </source>
</evidence>
<keyword evidence="6 8" id="KW-0456">Lyase</keyword>
<dbReference type="GO" id="GO:0004089">
    <property type="term" value="F:carbonate dehydratase activity"/>
    <property type="evidence" value="ECO:0007669"/>
    <property type="project" value="UniProtKB-UniRule"/>
</dbReference>
<dbReference type="Gene3D" id="3.10.200.10">
    <property type="entry name" value="Alpha carbonic anhydrase"/>
    <property type="match status" value="1"/>
</dbReference>
<evidence type="ECO:0000256" key="4">
    <source>
        <dbReference type="ARBA" id="ARBA00022723"/>
    </source>
</evidence>
<keyword evidence="10" id="KW-1185">Reference proteome</keyword>
<dbReference type="AlphaFoldDB" id="A0A914WSN6"/>
<comment type="similarity">
    <text evidence="2 8">Belongs to the alpha-carbonic anhydrase family.</text>
</comment>
<proteinExistence type="inferred from homology"/>
<evidence type="ECO:0000256" key="5">
    <source>
        <dbReference type="ARBA" id="ARBA00022833"/>
    </source>
</evidence>
<keyword evidence="5 8" id="KW-0862">Zinc</keyword>
<evidence type="ECO:0000256" key="7">
    <source>
        <dbReference type="ARBA" id="ARBA00048348"/>
    </source>
</evidence>
<dbReference type="PROSITE" id="PS00162">
    <property type="entry name" value="ALPHA_CA_1"/>
    <property type="match status" value="1"/>
</dbReference>
<dbReference type="GO" id="GO:0005737">
    <property type="term" value="C:cytoplasm"/>
    <property type="evidence" value="ECO:0007669"/>
    <property type="project" value="TreeGrafter"/>
</dbReference>
<comment type="catalytic activity">
    <reaction evidence="7 8">
        <text>hydrogencarbonate + H(+) = CO2 + H2O</text>
        <dbReference type="Rhea" id="RHEA:10748"/>
        <dbReference type="ChEBI" id="CHEBI:15377"/>
        <dbReference type="ChEBI" id="CHEBI:15378"/>
        <dbReference type="ChEBI" id="CHEBI:16526"/>
        <dbReference type="ChEBI" id="CHEBI:17544"/>
        <dbReference type="EC" id="4.2.1.1"/>
    </reaction>
</comment>
<dbReference type="SMART" id="SM01057">
    <property type="entry name" value="Carb_anhydrase"/>
    <property type="match status" value="1"/>
</dbReference>
<evidence type="ECO:0000313" key="11">
    <source>
        <dbReference type="WBParaSite" id="PSAMB.scaffold511size73861.g6790.t1"/>
    </source>
</evidence>
<evidence type="ECO:0000259" key="9">
    <source>
        <dbReference type="PROSITE" id="PS51144"/>
    </source>
</evidence>
<dbReference type="EC" id="4.2.1.1" evidence="3 8"/>
<dbReference type="PANTHER" id="PTHR18952:SF141">
    <property type="entry name" value="CARBONIC ANHYDRASE"/>
    <property type="match status" value="1"/>
</dbReference>
<dbReference type="InterPro" id="IPR018338">
    <property type="entry name" value="Carbonic_anhydrase_a-class_CS"/>
</dbReference>
<dbReference type="InterPro" id="IPR023561">
    <property type="entry name" value="Carbonic_anhydrase_a-class"/>
</dbReference>